<dbReference type="EMBL" id="VRUR01000002">
    <property type="protein sequence ID" value="TXN35891.1"/>
    <property type="molecule type" value="Genomic_DNA"/>
</dbReference>
<dbReference type="SUPFAM" id="SSF56801">
    <property type="entry name" value="Acetyl-CoA synthetase-like"/>
    <property type="match status" value="1"/>
</dbReference>
<dbReference type="RefSeq" id="WP_147744663.1">
    <property type="nucleotide sequence ID" value="NZ_VRUR01000002.1"/>
</dbReference>
<evidence type="ECO:0000313" key="4">
    <source>
        <dbReference type="Proteomes" id="UP000321456"/>
    </source>
</evidence>
<evidence type="ECO:0000259" key="2">
    <source>
        <dbReference type="Pfam" id="PF00501"/>
    </source>
</evidence>
<feature type="domain" description="AMP-dependent synthetase/ligase" evidence="2">
    <location>
        <begin position="56"/>
        <end position="204"/>
    </location>
</feature>
<dbReference type="PANTHER" id="PTHR43201:SF8">
    <property type="entry name" value="ACYL-COA SYNTHETASE FAMILY MEMBER 3"/>
    <property type="match status" value="1"/>
</dbReference>
<dbReference type="Gene3D" id="3.30.300.30">
    <property type="match status" value="1"/>
</dbReference>
<sequence>MKRNPIWHNTHSNFKLNGIHYTFAELPEIGYSLIKEGDEHEVSIGDFLLDWTSQSTTVTVLTSGSTGKPKKIPLKKNHMVNSASATGNHFGLKAGDTALFCLPSSGIAGKMMLVRAMVLGLELDYVSPSSTPLENCRAEYDFVAMVPLQVESSLEQLSQIKTLIIGGAPISKALKEKLTTVSTNCYETYGMTETITHIACKKIGTESANYFETLPDVSVSTDDRNCLVIDASNISDAKVITNDLVELMDENKFRWLGRFDSVINSGGIKIIPEQLEEKLLQLIKSRFFIAGIPDSKLGQKVVLVVEDISVFKPGLLQKIKRLDCISKYEVPKEIHFLKSFVETESGKIHRKKTLQQIDEVL</sequence>
<dbReference type="Pfam" id="PF00501">
    <property type="entry name" value="AMP-binding"/>
    <property type="match status" value="1"/>
</dbReference>
<reference evidence="3 4" key="1">
    <citation type="submission" date="2019-08" db="EMBL/GenBank/DDBJ databases">
        <title>Professor.</title>
        <authorList>
            <person name="Park J.S."/>
        </authorList>
    </citation>
    <scope>NUCLEOTIDE SEQUENCE [LARGE SCALE GENOMIC DNA]</scope>
    <source>
        <strain evidence="3 4">176CP5-101</strain>
    </source>
</reference>
<dbReference type="InterPro" id="IPR000873">
    <property type="entry name" value="AMP-dep_synth/lig_dom"/>
</dbReference>
<evidence type="ECO:0000256" key="1">
    <source>
        <dbReference type="ARBA" id="ARBA00006432"/>
    </source>
</evidence>
<organism evidence="3 4">
    <name type="scientific">Flagellimonas hymeniacidonis</name>
    <dbReference type="NCBI Taxonomy" id="2603628"/>
    <lineage>
        <taxon>Bacteria</taxon>
        <taxon>Pseudomonadati</taxon>
        <taxon>Bacteroidota</taxon>
        <taxon>Flavobacteriia</taxon>
        <taxon>Flavobacteriales</taxon>
        <taxon>Flavobacteriaceae</taxon>
        <taxon>Flagellimonas</taxon>
    </lineage>
</organism>
<dbReference type="GO" id="GO:0006631">
    <property type="term" value="P:fatty acid metabolic process"/>
    <property type="evidence" value="ECO:0007669"/>
    <property type="project" value="TreeGrafter"/>
</dbReference>
<dbReference type="Gene3D" id="3.40.50.12780">
    <property type="entry name" value="N-terminal domain of ligase-like"/>
    <property type="match status" value="1"/>
</dbReference>
<dbReference type="GO" id="GO:0031956">
    <property type="term" value="F:medium-chain fatty acid-CoA ligase activity"/>
    <property type="evidence" value="ECO:0007669"/>
    <property type="project" value="TreeGrafter"/>
</dbReference>
<comment type="caution">
    <text evidence="3">The sequence shown here is derived from an EMBL/GenBank/DDBJ whole genome shotgun (WGS) entry which is preliminary data.</text>
</comment>
<dbReference type="PANTHER" id="PTHR43201">
    <property type="entry name" value="ACYL-COA SYNTHETASE"/>
    <property type="match status" value="1"/>
</dbReference>
<dbReference type="InterPro" id="IPR042099">
    <property type="entry name" value="ANL_N_sf"/>
</dbReference>
<accession>A0A5C8V3I1</accession>
<dbReference type="InterPro" id="IPR045851">
    <property type="entry name" value="AMP-bd_C_sf"/>
</dbReference>
<dbReference type="AlphaFoldDB" id="A0A5C8V3I1"/>
<evidence type="ECO:0000313" key="3">
    <source>
        <dbReference type="EMBL" id="TXN35891.1"/>
    </source>
</evidence>
<keyword evidence="4" id="KW-1185">Reference proteome</keyword>
<proteinExistence type="inferred from homology"/>
<protein>
    <submittedName>
        <fullName evidence="3">AMP-binding protein</fullName>
    </submittedName>
</protein>
<dbReference type="Proteomes" id="UP000321456">
    <property type="component" value="Unassembled WGS sequence"/>
</dbReference>
<comment type="similarity">
    <text evidence="1">Belongs to the ATP-dependent AMP-binding enzyme family.</text>
</comment>
<name>A0A5C8V3I1_9FLAO</name>
<gene>
    <name evidence="3" type="ORF">FVB32_15095</name>
</gene>